<dbReference type="OrthoDB" id="6619788at2759"/>
<gene>
    <name evidence="6" type="ORF">SSLN_LOCUS3548</name>
</gene>
<evidence type="ECO:0000313" key="8">
    <source>
        <dbReference type="WBParaSite" id="SSLN_0000365501-mRNA-1"/>
    </source>
</evidence>
<evidence type="ECO:0000313" key="7">
    <source>
        <dbReference type="Proteomes" id="UP000275846"/>
    </source>
</evidence>
<dbReference type="GO" id="GO:0045503">
    <property type="term" value="F:dynein light chain binding"/>
    <property type="evidence" value="ECO:0007669"/>
    <property type="project" value="TreeGrafter"/>
</dbReference>
<keyword evidence="3" id="KW-0853">WD repeat</keyword>
<dbReference type="AlphaFoldDB" id="A0A183SH50"/>
<dbReference type="Proteomes" id="UP000275846">
    <property type="component" value="Unassembled WGS sequence"/>
</dbReference>
<name>A0A183SH50_SCHSO</name>
<keyword evidence="4" id="KW-0677">Repeat</keyword>
<dbReference type="PANTHER" id="PTHR12442">
    <property type="entry name" value="DYNEIN INTERMEDIATE CHAIN"/>
    <property type="match status" value="1"/>
</dbReference>
<evidence type="ECO:0000313" key="6">
    <source>
        <dbReference type="EMBL" id="VDL89933.1"/>
    </source>
</evidence>
<keyword evidence="2" id="KW-0963">Cytoplasm</keyword>
<dbReference type="GO" id="GO:0007018">
    <property type="term" value="P:microtubule-based movement"/>
    <property type="evidence" value="ECO:0007669"/>
    <property type="project" value="TreeGrafter"/>
</dbReference>
<dbReference type="WBParaSite" id="SSLN_0000365501-mRNA-1">
    <property type="protein sequence ID" value="SSLN_0000365501-mRNA-1"/>
    <property type="gene ID" value="SSLN_0000365501"/>
</dbReference>
<dbReference type="SUPFAM" id="SSF50978">
    <property type="entry name" value="WD40 repeat-like"/>
    <property type="match status" value="1"/>
</dbReference>
<dbReference type="PANTHER" id="PTHR12442:SF5">
    <property type="entry name" value="DYNEIN AXONEMAL INTERMEDIATE CHAIN 3"/>
    <property type="match status" value="1"/>
</dbReference>
<keyword evidence="7" id="KW-1185">Reference proteome</keyword>
<dbReference type="STRING" id="70667.A0A183SH50"/>
<evidence type="ECO:0000256" key="1">
    <source>
        <dbReference type="ARBA" id="ARBA00004496"/>
    </source>
</evidence>
<reference evidence="6 7" key="2">
    <citation type="submission" date="2018-11" db="EMBL/GenBank/DDBJ databases">
        <authorList>
            <consortium name="Pathogen Informatics"/>
        </authorList>
    </citation>
    <scope>NUCLEOTIDE SEQUENCE [LARGE SCALE GENOMIC DNA]</scope>
    <source>
        <strain evidence="6 7">NST_G2</strain>
    </source>
</reference>
<dbReference type="InterPro" id="IPR036322">
    <property type="entry name" value="WD40_repeat_dom_sf"/>
</dbReference>
<accession>A0A183SH50</accession>
<dbReference type="GO" id="GO:0045504">
    <property type="term" value="F:dynein heavy chain binding"/>
    <property type="evidence" value="ECO:0007669"/>
    <property type="project" value="TreeGrafter"/>
</dbReference>
<dbReference type="GO" id="GO:0005737">
    <property type="term" value="C:cytoplasm"/>
    <property type="evidence" value="ECO:0007669"/>
    <property type="project" value="UniProtKB-SubCell"/>
</dbReference>
<reference evidence="8" key="1">
    <citation type="submission" date="2016-06" db="UniProtKB">
        <authorList>
            <consortium name="WormBaseParasite"/>
        </authorList>
    </citation>
    <scope>IDENTIFICATION</scope>
</reference>
<dbReference type="InterPro" id="IPR001680">
    <property type="entry name" value="WD40_rpt"/>
</dbReference>
<dbReference type="Gene3D" id="2.130.10.10">
    <property type="entry name" value="YVTN repeat-like/Quinoprotein amine dehydrogenase"/>
    <property type="match status" value="2"/>
</dbReference>
<evidence type="ECO:0000256" key="3">
    <source>
        <dbReference type="ARBA" id="ARBA00022574"/>
    </source>
</evidence>
<evidence type="ECO:0000256" key="2">
    <source>
        <dbReference type="ARBA" id="ARBA00022490"/>
    </source>
</evidence>
<dbReference type="SMART" id="SM00320">
    <property type="entry name" value="WD40"/>
    <property type="match status" value="2"/>
</dbReference>
<dbReference type="InterPro" id="IPR015943">
    <property type="entry name" value="WD40/YVTN_repeat-like_dom_sf"/>
</dbReference>
<organism evidence="8">
    <name type="scientific">Schistocephalus solidus</name>
    <name type="common">Tapeworm</name>
    <dbReference type="NCBI Taxonomy" id="70667"/>
    <lineage>
        <taxon>Eukaryota</taxon>
        <taxon>Metazoa</taxon>
        <taxon>Spiralia</taxon>
        <taxon>Lophotrochozoa</taxon>
        <taxon>Platyhelminthes</taxon>
        <taxon>Cestoda</taxon>
        <taxon>Eucestoda</taxon>
        <taxon>Diphyllobothriidea</taxon>
        <taxon>Diphyllobothriidae</taxon>
        <taxon>Schistocephalus</taxon>
    </lineage>
</organism>
<feature type="region of interest" description="Disordered" evidence="5">
    <location>
        <begin position="36"/>
        <end position="55"/>
    </location>
</feature>
<sequence>MLQESLPEDEAMAFTLTEEQQVALFGIPTLLSLKKEEAPGDRGIDAPPSPPTYSGLSRDKIELLGVLDNDLTDQNLDALREKVNDYPGNCLTFIADPGQKFGGNFLLILSQELDNQFRIEKLEVVPTATEIEDVMEEANDSVAYIGAREDKPWVSQGSDREIIQASFVETRPRVVTNYERPRREFCAPSALVNLNAKHIYNEVKPYEDKSFEVPILELERGVCCTNLSSERYTNTEWRYPRNQVVQYEARAMGPDDLQTYTGVQTPLKGIGNLLPIFEQGLKQNLMYDFLFDDYINLALGDDTYDNKSGNTFKEVISFTDLKFSKDKAVTHIEWHPTIEGLVAMSVGERLTYDARIEQWSRILTTPSFIIIWSFFEPIQPQLLLEAPEDILCFQFSPTDPFIIAGGCFNGEVILWDISRYEKDLSDVIEKVKSKTKVPLFQFDENDALKVPISPWCASSNFDASHGTPITQLEWVPDHIELNRAGFVTENPKRKCIQLMTCAIEGGVFFWDIRPEKSPLAIDKTRDQLTVPKDVPLTFAALDAKWKPILRVSLFRPENGPEHCARRFCMRVSQNTKLFISQSLTNTDAKDSIYASEASHLPSTKEERQGDRSILETRANVKKKMAAEKDPTKIGLAKLPPLEGVNSHLYVGTEDGDIVYVDWMPQKDTQTAKMQTTMPVFFATQHDGPISYINRSPFLPEVLLCIGGGCWSPTRPSVFFVLRADGTLESWDLLDKTHEPALVQNVSASALTSIAIKVEGKKQLMAVGDMHGALRVLIVPHRMKVCGATEMDAMNTYIDREVRRREFVLARWNKREQERIEKENENKRMAGIATVGKLTDEEILKKWRVSTEYPCCVLVAEYDVYLAGEREFLRALGLYQEEEEDQPAAAQPETAPA</sequence>
<comment type="subcellular location">
    <subcellularLocation>
        <location evidence="1">Cytoplasm</location>
    </subcellularLocation>
</comment>
<protein>
    <submittedName>
        <fullName evidence="8">WD repeat-containing protein 63</fullName>
    </submittedName>
</protein>
<evidence type="ECO:0000256" key="4">
    <source>
        <dbReference type="ARBA" id="ARBA00022737"/>
    </source>
</evidence>
<proteinExistence type="predicted"/>
<dbReference type="InterPro" id="IPR050687">
    <property type="entry name" value="Dynein_IC"/>
</dbReference>
<evidence type="ECO:0000256" key="5">
    <source>
        <dbReference type="SAM" id="MobiDB-lite"/>
    </source>
</evidence>
<dbReference type="EMBL" id="UYSU01032568">
    <property type="protein sequence ID" value="VDL89933.1"/>
    <property type="molecule type" value="Genomic_DNA"/>
</dbReference>